<comment type="caution">
    <text evidence="7">The sequence shown here is derived from an EMBL/GenBank/DDBJ whole genome shotgun (WGS) entry which is preliminary data.</text>
</comment>
<evidence type="ECO:0000256" key="1">
    <source>
        <dbReference type="ARBA" id="ARBA00022475"/>
    </source>
</evidence>
<dbReference type="EMBL" id="JBHSCZ010000001">
    <property type="protein sequence ID" value="MFC4262423.1"/>
    <property type="molecule type" value="Genomic_DNA"/>
</dbReference>
<evidence type="ECO:0000256" key="3">
    <source>
        <dbReference type="ARBA" id="ARBA00022989"/>
    </source>
</evidence>
<feature type="transmembrane region" description="Helical" evidence="5">
    <location>
        <begin position="306"/>
        <end position="327"/>
    </location>
</feature>
<dbReference type="InterPro" id="IPR036465">
    <property type="entry name" value="vWFA_dom_sf"/>
</dbReference>
<evidence type="ECO:0000259" key="6">
    <source>
        <dbReference type="PROSITE" id="PS50234"/>
    </source>
</evidence>
<protein>
    <submittedName>
        <fullName evidence="7">VWA domain-containing protein</fullName>
    </submittedName>
</protein>
<reference evidence="8" key="1">
    <citation type="journal article" date="2019" name="Int. J. Syst. Evol. Microbiol.">
        <title>The Global Catalogue of Microorganisms (GCM) 10K type strain sequencing project: providing services to taxonomists for standard genome sequencing and annotation.</title>
        <authorList>
            <consortium name="The Broad Institute Genomics Platform"/>
            <consortium name="The Broad Institute Genome Sequencing Center for Infectious Disease"/>
            <person name="Wu L."/>
            <person name="Ma J."/>
        </authorList>
    </citation>
    <scope>NUCLEOTIDE SEQUENCE [LARGE SCALE GENOMIC DNA]</scope>
    <source>
        <strain evidence="8">CECT 8289</strain>
    </source>
</reference>
<dbReference type="Pfam" id="PF00092">
    <property type="entry name" value="VWA"/>
    <property type="match status" value="1"/>
</dbReference>
<dbReference type="Gene3D" id="3.40.50.410">
    <property type="entry name" value="von Willebrand factor, type A domain"/>
    <property type="match status" value="1"/>
</dbReference>
<keyword evidence="1" id="KW-1003">Cell membrane</keyword>
<keyword evidence="8" id="KW-1185">Reference proteome</keyword>
<evidence type="ECO:0000313" key="7">
    <source>
        <dbReference type="EMBL" id="MFC4262423.1"/>
    </source>
</evidence>
<dbReference type="RefSeq" id="WP_379707818.1">
    <property type="nucleotide sequence ID" value="NZ_JBHSCZ010000001.1"/>
</dbReference>
<name>A0ABV8QSS6_9BACT</name>
<keyword evidence="4 5" id="KW-0472">Membrane</keyword>
<evidence type="ECO:0000256" key="5">
    <source>
        <dbReference type="SAM" id="Phobius"/>
    </source>
</evidence>
<dbReference type="Pfam" id="PF07584">
    <property type="entry name" value="BatA"/>
    <property type="match status" value="1"/>
</dbReference>
<gene>
    <name evidence="7" type="ORF">ACFOWM_06025</name>
</gene>
<dbReference type="InterPro" id="IPR024163">
    <property type="entry name" value="Aerotolerance_reg_N"/>
</dbReference>
<dbReference type="PANTHER" id="PTHR22550">
    <property type="entry name" value="SPORE GERMINATION PROTEIN"/>
    <property type="match status" value="1"/>
</dbReference>
<evidence type="ECO:0000256" key="4">
    <source>
        <dbReference type="ARBA" id="ARBA00023136"/>
    </source>
</evidence>
<evidence type="ECO:0000256" key="2">
    <source>
        <dbReference type="ARBA" id="ARBA00022692"/>
    </source>
</evidence>
<dbReference type="SMART" id="SM00327">
    <property type="entry name" value="VWA"/>
    <property type="match status" value="1"/>
</dbReference>
<dbReference type="PANTHER" id="PTHR22550:SF5">
    <property type="entry name" value="LEUCINE ZIPPER PROTEIN 4"/>
    <property type="match status" value="1"/>
</dbReference>
<organism evidence="7 8">
    <name type="scientific">Ferruginibacter yonginensis</name>
    <dbReference type="NCBI Taxonomy" id="1310416"/>
    <lineage>
        <taxon>Bacteria</taxon>
        <taxon>Pseudomonadati</taxon>
        <taxon>Bacteroidota</taxon>
        <taxon>Chitinophagia</taxon>
        <taxon>Chitinophagales</taxon>
        <taxon>Chitinophagaceae</taxon>
        <taxon>Ferruginibacter</taxon>
    </lineage>
</organism>
<dbReference type="InterPro" id="IPR050768">
    <property type="entry name" value="UPF0353/GerABKA_families"/>
</dbReference>
<feature type="transmembrane region" description="Helical" evidence="5">
    <location>
        <begin position="12"/>
        <end position="31"/>
    </location>
</feature>
<proteinExistence type="predicted"/>
<dbReference type="InterPro" id="IPR033881">
    <property type="entry name" value="vWA_BatA_type"/>
</dbReference>
<dbReference type="SUPFAM" id="SSF53300">
    <property type="entry name" value="vWA-like"/>
    <property type="match status" value="1"/>
</dbReference>
<accession>A0ABV8QSS6</accession>
<keyword evidence="2 5" id="KW-0812">Transmembrane</keyword>
<dbReference type="Proteomes" id="UP001595907">
    <property type="component" value="Unassembled WGS sequence"/>
</dbReference>
<keyword evidence="3 5" id="KW-1133">Transmembrane helix</keyword>
<evidence type="ECO:0000313" key="8">
    <source>
        <dbReference type="Proteomes" id="UP001595907"/>
    </source>
</evidence>
<feature type="transmembrane region" description="Helical" evidence="5">
    <location>
        <begin position="62"/>
        <end position="79"/>
    </location>
</feature>
<dbReference type="InterPro" id="IPR002035">
    <property type="entry name" value="VWF_A"/>
</dbReference>
<dbReference type="PROSITE" id="PS50234">
    <property type="entry name" value="VWFA"/>
    <property type="match status" value="1"/>
</dbReference>
<dbReference type="CDD" id="cd01467">
    <property type="entry name" value="vWA_BatA_type"/>
    <property type="match status" value="1"/>
</dbReference>
<sequence length="332" mass="36348">MVFDYFQNIIFAQPYFFALFLLIPILIFWYIKNNKQTAAIKVSTTSAKGLGSFKASMRHTPFVFRLLAIACIIVALANPQTRNDEQHAEGEGIDIMLCIDVSGSMTAQDLTPNRLEAAKAVAIDFVNKRTTDRIGVVIFAGESFTQCPLTTDHNVLIASIQNIHNGLLEDGTAIGSGLSTSIDRLRNSKTASKIVVLLTDGENNGGLIDPKTAKEIAKAFGVKVYTIGVGTDGLAPQPVQTPLGVQMQSVKVSIDEKLLTQIATETGGRYFRAKDNEGLNGIYATIDALEKSKIEITTTTRFTDKFLPFAIGAAFFLLIEILLRYLVFRKFP</sequence>
<feature type="domain" description="VWFA" evidence="6">
    <location>
        <begin position="94"/>
        <end position="286"/>
    </location>
</feature>